<evidence type="ECO:0000313" key="2">
    <source>
        <dbReference type="Proteomes" id="UP001055102"/>
    </source>
</evidence>
<evidence type="ECO:0000313" key="1">
    <source>
        <dbReference type="EMBL" id="GJE08621.1"/>
    </source>
</evidence>
<dbReference type="EMBL" id="BPQR01000084">
    <property type="protein sequence ID" value="GJE08621.1"/>
    <property type="molecule type" value="Genomic_DNA"/>
</dbReference>
<evidence type="ECO:0008006" key="3">
    <source>
        <dbReference type="Google" id="ProtNLM"/>
    </source>
</evidence>
<dbReference type="RefSeq" id="WP_238278481.1">
    <property type="nucleotide sequence ID" value="NZ_BPQR01000084.1"/>
</dbReference>
<keyword evidence="2" id="KW-1185">Reference proteome</keyword>
<accession>A0ABQ4SZI7</accession>
<dbReference type="Pfam" id="PF10934">
    <property type="entry name" value="Sheath_initiator"/>
    <property type="match status" value="1"/>
</dbReference>
<dbReference type="Proteomes" id="UP001055102">
    <property type="component" value="Unassembled WGS sequence"/>
</dbReference>
<protein>
    <recommendedName>
        <fullName evidence="3">Bacteriophage protein</fullName>
    </recommendedName>
</protein>
<dbReference type="InterPro" id="IPR020288">
    <property type="entry name" value="Sheath_initiator"/>
</dbReference>
<gene>
    <name evidence="1" type="ORF">AOPFMNJM_3964</name>
</gene>
<reference evidence="1" key="2">
    <citation type="submission" date="2021-08" db="EMBL/GenBank/DDBJ databases">
        <authorList>
            <person name="Tani A."/>
            <person name="Ola A."/>
            <person name="Ogura Y."/>
            <person name="Katsura K."/>
            <person name="Hayashi T."/>
        </authorList>
    </citation>
    <scope>NUCLEOTIDE SEQUENCE</scope>
    <source>
        <strain evidence="1">LMG 23639</strain>
    </source>
</reference>
<reference evidence="1" key="1">
    <citation type="journal article" date="2021" name="Front. Microbiol.">
        <title>Comprehensive Comparative Genomics and Phenotyping of Methylobacterium Species.</title>
        <authorList>
            <person name="Alessa O."/>
            <person name="Ogura Y."/>
            <person name="Fujitani Y."/>
            <person name="Takami H."/>
            <person name="Hayashi T."/>
            <person name="Sahin N."/>
            <person name="Tani A."/>
        </authorList>
    </citation>
    <scope>NUCLEOTIDE SEQUENCE</scope>
    <source>
        <strain evidence="1">LMG 23639</strain>
    </source>
</reference>
<proteinExistence type="predicted"/>
<comment type="caution">
    <text evidence="1">The sequence shown here is derived from an EMBL/GenBank/DDBJ whole genome shotgun (WGS) entry which is preliminary data.</text>
</comment>
<sequence>MRVRRVDADGDMVFGGDQAAFHHDTPDAVAQVVESRLQLWQGQWFLDLAEGTEVETRVLGKRTEATRDPVYRSRILGSPGVVAITAYNSVLNRDTRGFAIAATIDTAFSRNAQGRPTTTAAVDTFVQDGR</sequence>
<organism evidence="1 2">
    <name type="scientific">Methylobacterium jeotgali</name>
    <dbReference type="NCBI Taxonomy" id="381630"/>
    <lineage>
        <taxon>Bacteria</taxon>
        <taxon>Pseudomonadati</taxon>
        <taxon>Pseudomonadota</taxon>
        <taxon>Alphaproteobacteria</taxon>
        <taxon>Hyphomicrobiales</taxon>
        <taxon>Methylobacteriaceae</taxon>
        <taxon>Methylobacterium</taxon>
    </lineage>
</organism>
<name>A0ABQ4SZI7_9HYPH</name>